<protein>
    <submittedName>
        <fullName evidence="3">Microcystin-dependent protein</fullName>
    </submittedName>
</protein>
<dbReference type="EMBL" id="REFR01000011">
    <property type="protein sequence ID" value="RMB07885.1"/>
    <property type="molecule type" value="Genomic_DNA"/>
</dbReference>
<sequence>MSSSRDPILGEITFFGGTFAPHNWAFCDGQLLAVSQYQALFSIIGSQFGGDGRSSFALPDFRGRLPVGTGQRPGSVHNYQLGEKSGQTYVTLSEANMPAHTHGATLNHMNIYMYATTADGTQSTPATGSVLAKGIGSNGVDVAQYISSTATPTPTTVNLGGVETPSGTSDNTGDTGLGDQQFNLMPYYAIHAIICTNGLYPSFN</sequence>
<dbReference type="OrthoDB" id="9810174at2"/>
<dbReference type="AlphaFoldDB" id="A0A3M0CFX7"/>
<evidence type="ECO:0000256" key="1">
    <source>
        <dbReference type="SAM" id="MobiDB-lite"/>
    </source>
</evidence>
<dbReference type="SUPFAM" id="SSF88874">
    <property type="entry name" value="Receptor-binding domain of short tail fibre protein gp12"/>
    <property type="match status" value="1"/>
</dbReference>
<feature type="compositionally biased region" description="Polar residues" evidence="1">
    <location>
        <begin position="165"/>
        <end position="175"/>
    </location>
</feature>
<keyword evidence="4" id="KW-1185">Reference proteome</keyword>
<dbReference type="InterPro" id="IPR037053">
    <property type="entry name" value="Phage_tail_collar_dom_sf"/>
</dbReference>
<dbReference type="Gene3D" id="3.90.1340.10">
    <property type="entry name" value="Phage tail collar domain"/>
    <property type="match status" value="1"/>
</dbReference>
<accession>A0A3M0CFX7</accession>
<organism evidence="3 4">
    <name type="scientific">Eilatimonas milleporae</name>
    <dbReference type="NCBI Taxonomy" id="911205"/>
    <lineage>
        <taxon>Bacteria</taxon>
        <taxon>Pseudomonadati</taxon>
        <taxon>Pseudomonadota</taxon>
        <taxon>Alphaproteobacteria</taxon>
        <taxon>Kordiimonadales</taxon>
        <taxon>Kordiimonadaceae</taxon>
        <taxon>Eilatimonas</taxon>
    </lineage>
</organism>
<feature type="domain" description="Phage tail collar" evidence="2">
    <location>
        <begin position="10"/>
        <end position="66"/>
    </location>
</feature>
<dbReference type="Proteomes" id="UP000271227">
    <property type="component" value="Unassembled WGS sequence"/>
</dbReference>
<reference evidence="3 4" key="1">
    <citation type="submission" date="2018-10" db="EMBL/GenBank/DDBJ databases">
        <title>Genomic Encyclopedia of Archaeal and Bacterial Type Strains, Phase II (KMG-II): from individual species to whole genera.</title>
        <authorList>
            <person name="Goeker M."/>
        </authorList>
    </citation>
    <scope>NUCLEOTIDE SEQUENCE [LARGE SCALE GENOMIC DNA]</scope>
    <source>
        <strain evidence="3 4">DSM 25217</strain>
    </source>
</reference>
<dbReference type="Pfam" id="PF07484">
    <property type="entry name" value="Collar"/>
    <property type="match status" value="1"/>
</dbReference>
<dbReference type="InterPro" id="IPR011083">
    <property type="entry name" value="Phage_tail_collar_dom"/>
</dbReference>
<dbReference type="InParanoid" id="A0A3M0CFX7"/>
<comment type="caution">
    <text evidence="3">The sequence shown here is derived from an EMBL/GenBank/DDBJ whole genome shotgun (WGS) entry which is preliminary data.</text>
</comment>
<feature type="region of interest" description="Disordered" evidence="1">
    <location>
        <begin position="154"/>
        <end position="175"/>
    </location>
</feature>
<evidence type="ECO:0000259" key="2">
    <source>
        <dbReference type="Pfam" id="PF07484"/>
    </source>
</evidence>
<evidence type="ECO:0000313" key="4">
    <source>
        <dbReference type="Proteomes" id="UP000271227"/>
    </source>
</evidence>
<proteinExistence type="predicted"/>
<dbReference type="RefSeq" id="WP_121938661.1">
    <property type="nucleotide sequence ID" value="NZ_REFR01000011.1"/>
</dbReference>
<gene>
    <name evidence="3" type="ORF">BXY39_1978</name>
</gene>
<name>A0A3M0CFX7_9PROT</name>
<evidence type="ECO:0000313" key="3">
    <source>
        <dbReference type="EMBL" id="RMB07885.1"/>
    </source>
</evidence>